<reference evidence="14" key="1">
    <citation type="submission" date="2025-08" db="UniProtKB">
        <authorList>
            <consortium name="Ensembl"/>
        </authorList>
    </citation>
    <scope>IDENTIFICATION</scope>
</reference>
<comment type="subcellular location">
    <subcellularLocation>
        <location evidence="1">Cell membrane</location>
        <topology evidence="1">Single-pass type I membrane protein</topology>
    </subcellularLocation>
    <subcellularLocation>
        <location evidence="2">Secreted</location>
    </subcellularLocation>
</comment>
<sequence>MWIYFLIFMEKCLFYFSFTFVSDGHFQIIHKHCCYLLYSFLLVLPRVLFFLEATRLSGFSLKTLHFFFSRKISRLQFSKVKVEDTGEYSCEAENVLGTDIATGSLIVRSVTTTLSSGPGHTRQCNETVKSYCVNGGVCYYIEGINQLSCRCPNGFFGQRCLEKLPLRLYMPDPKQSMFEDKNYTIIPLQNLLGTTLDLELHSEGVPFS</sequence>
<comment type="similarity">
    <text evidence="3">Belongs to the neuregulin family.</text>
</comment>
<evidence type="ECO:0000256" key="8">
    <source>
        <dbReference type="ARBA" id="ARBA00022989"/>
    </source>
</evidence>
<keyword evidence="4" id="KW-1003">Cell membrane</keyword>
<evidence type="ECO:0000256" key="7">
    <source>
        <dbReference type="ARBA" id="ARBA00022692"/>
    </source>
</evidence>
<keyword evidence="15" id="KW-1185">Reference proteome</keyword>
<dbReference type="SUPFAM" id="SSF48726">
    <property type="entry name" value="Immunoglobulin"/>
    <property type="match status" value="1"/>
</dbReference>
<dbReference type="GO" id="GO:0007399">
    <property type="term" value="P:nervous system development"/>
    <property type="evidence" value="ECO:0007669"/>
    <property type="project" value="InterPro"/>
</dbReference>
<keyword evidence="6 12" id="KW-0245">EGF-like domain</keyword>
<dbReference type="Proteomes" id="UP000694406">
    <property type="component" value="Unplaced"/>
</dbReference>
<evidence type="ECO:0000256" key="11">
    <source>
        <dbReference type="ARBA" id="ARBA00023157"/>
    </source>
</evidence>
<dbReference type="Ensembl" id="ENSLLTT00000003101.1">
    <property type="protein sequence ID" value="ENSLLTP00000002979.1"/>
    <property type="gene ID" value="ENSLLTG00000002273.1"/>
</dbReference>
<keyword evidence="11 12" id="KW-1015">Disulfide bond</keyword>
<dbReference type="AlphaFoldDB" id="A0A8C5RHW2"/>
<dbReference type="InterPro" id="IPR036179">
    <property type="entry name" value="Ig-like_dom_sf"/>
</dbReference>
<evidence type="ECO:0000256" key="12">
    <source>
        <dbReference type="PROSITE-ProRule" id="PRU00076"/>
    </source>
</evidence>
<comment type="caution">
    <text evidence="12">Lacks conserved residue(s) required for the propagation of feature annotation.</text>
</comment>
<evidence type="ECO:0000256" key="2">
    <source>
        <dbReference type="ARBA" id="ARBA00004613"/>
    </source>
</evidence>
<feature type="disulfide bond" evidence="12">
    <location>
        <begin position="132"/>
        <end position="149"/>
    </location>
</feature>
<evidence type="ECO:0000256" key="9">
    <source>
        <dbReference type="ARBA" id="ARBA00023030"/>
    </source>
</evidence>
<evidence type="ECO:0000313" key="14">
    <source>
        <dbReference type="Ensembl" id="ENSLLTP00000002979.1"/>
    </source>
</evidence>
<organism evidence="14 15">
    <name type="scientific">Laticauda laticaudata</name>
    <name type="common">Blue-ringed sea krait</name>
    <name type="synonym">Blue-lipped sea krait</name>
    <dbReference type="NCBI Taxonomy" id="8630"/>
    <lineage>
        <taxon>Eukaryota</taxon>
        <taxon>Metazoa</taxon>
        <taxon>Chordata</taxon>
        <taxon>Craniata</taxon>
        <taxon>Vertebrata</taxon>
        <taxon>Euteleostomi</taxon>
        <taxon>Lepidosauria</taxon>
        <taxon>Squamata</taxon>
        <taxon>Bifurcata</taxon>
        <taxon>Unidentata</taxon>
        <taxon>Episquamata</taxon>
        <taxon>Toxicofera</taxon>
        <taxon>Serpentes</taxon>
        <taxon>Colubroidea</taxon>
        <taxon>Elapidae</taxon>
        <taxon>Laticaudinae</taxon>
        <taxon>Laticauda</taxon>
    </lineage>
</organism>
<keyword evidence="8" id="KW-1133">Transmembrane helix</keyword>
<dbReference type="GO" id="GO:0005615">
    <property type="term" value="C:extracellular space"/>
    <property type="evidence" value="ECO:0007669"/>
    <property type="project" value="TreeGrafter"/>
</dbReference>
<dbReference type="GO" id="GO:0048513">
    <property type="term" value="P:animal organ development"/>
    <property type="evidence" value="ECO:0007669"/>
    <property type="project" value="TreeGrafter"/>
</dbReference>
<dbReference type="InterPro" id="IPR013098">
    <property type="entry name" value="Ig_I-set"/>
</dbReference>
<evidence type="ECO:0000259" key="13">
    <source>
        <dbReference type="PROSITE" id="PS50026"/>
    </source>
</evidence>
<evidence type="ECO:0000256" key="10">
    <source>
        <dbReference type="ARBA" id="ARBA00023136"/>
    </source>
</evidence>
<dbReference type="InterPro" id="IPR040180">
    <property type="entry name" value="Neuregulin"/>
</dbReference>
<dbReference type="GeneTree" id="ENSGT00940000158778"/>
<dbReference type="Gene3D" id="2.60.40.10">
    <property type="entry name" value="Immunoglobulins"/>
    <property type="match status" value="1"/>
</dbReference>
<dbReference type="PANTHER" id="PTHR11100:SF20">
    <property type="entry name" value="PRO-NEUREGULIN-2, MEMBRANE-BOUND ISOFORM"/>
    <property type="match status" value="1"/>
</dbReference>
<dbReference type="PROSITE" id="PS50026">
    <property type="entry name" value="EGF_3"/>
    <property type="match status" value="1"/>
</dbReference>
<evidence type="ECO:0000256" key="6">
    <source>
        <dbReference type="ARBA" id="ARBA00022536"/>
    </source>
</evidence>
<name>A0A8C5RHW2_LATLA</name>
<evidence type="ECO:0000313" key="15">
    <source>
        <dbReference type="Proteomes" id="UP000694406"/>
    </source>
</evidence>
<proteinExistence type="inferred from homology"/>
<keyword evidence="9" id="KW-0339">Growth factor</keyword>
<dbReference type="PANTHER" id="PTHR11100">
    <property type="entry name" value="HEREGULIN-NEUREGULIN FAMILY MEMBER"/>
    <property type="match status" value="1"/>
</dbReference>
<keyword evidence="10" id="KW-0472">Membrane</keyword>
<feature type="domain" description="EGF-like" evidence="13">
    <location>
        <begin position="120"/>
        <end position="161"/>
    </location>
</feature>
<evidence type="ECO:0000256" key="3">
    <source>
        <dbReference type="ARBA" id="ARBA00008216"/>
    </source>
</evidence>
<dbReference type="SUPFAM" id="SSF57196">
    <property type="entry name" value="EGF/Laminin"/>
    <property type="match status" value="1"/>
</dbReference>
<dbReference type="InterPro" id="IPR013783">
    <property type="entry name" value="Ig-like_fold"/>
</dbReference>
<keyword evidence="5" id="KW-0964">Secreted</keyword>
<keyword evidence="7" id="KW-0812">Transmembrane</keyword>
<gene>
    <name evidence="14" type="primary">NRG2</name>
</gene>
<reference evidence="14" key="2">
    <citation type="submission" date="2025-09" db="UniProtKB">
        <authorList>
            <consortium name="Ensembl"/>
        </authorList>
    </citation>
    <scope>IDENTIFICATION</scope>
</reference>
<dbReference type="PROSITE" id="PS01186">
    <property type="entry name" value="EGF_2"/>
    <property type="match status" value="1"/>
</dbReference>
<evidence type="ECO:0000256" key="5">
    <source>
        <dbReference type="ARBA" id="ARBA00022525"/>
    </source>
</evidence>
<evidence type="ECO:0000256" key="1">
    <source>
        <dbReference type="ARBA" id="ARBA00004251"/>
    </source>
</evidence>
<protein>
    <submittedName>
        <fullName evidence="14">Neuregulin 2</fullName>
    </submittedName>
</protein>
<dbReference type="Pfam" id="PF07679">
    <property type="entry name" value="I-set"/>
    <property type="match status" value="1"/>
</dbReference>
<evidence type="ECO:0000256" key="4">
    <source>
        <dbReference type="ARBA" id="ARBA00022475"/>
    </source>
</evidence>
<dbReference type="GO" id="GO:0005886">
    <property type="term" value="C:plasma membrane"/>
    <property type="evidence" value="ECO:0007669"/>
    <property type="project" value="UniProtKB-SubCell"/>
</dbReference>
<dbReference type="GO" id="GO:0008083">
    <property type="term" value="F:growth factor activity"/>
    <property type="evidence" value="ECO:0007669"/>
    <property type="project" value="UniProtKB-KW"/>
</dbReference>
<dbReference type="Gene3D" id="2.10.25.10">
    <property type="entry name" value="Laminin"/>
    <property type="match status" value="1"/>
</dbReference>
<dbReference type="PROSITE" id="PS00022">
    <property type="entry name" value="EGF_1"/>
    <property type="match status" value="1"/>
</dbReference>
<dbReference type="InterPro" id="IPR000742">
    <property type="entry name" value="EGF"/>
</dbReference>
<feature type="disulfide bond" evidence="12">
    <location>
        <begin position="151"/>
        <end position="160"/>
    </location>
</feature>
<accession>A0A8C5RHW2</accession>
<dbReference type="GO" id="GO:0035556">
    <property type="term" value="P:intracellular signal transduction"/>
    <property type="evidence" value="ECO:0007669"/>
    <property type="project" value="TreeGrafter"/>
</dbReference>